<keyword evidence="1" id="KW-0472">Membrane</keyword>
<dbReference type="EMBL" id="OU466862">
    <property type="protein sequence ID" value="CAH2070397.1"/>
    <property type="molecule type" value="Genomic_DNA"/>
</dbReference>
<evidence type="ECO:0000313" key="2">
    <source>
        <dbReference type="EMBL" id="CAH2070397.1"/>
    </source>
</evidence>
<proteinExistence type="predicted"/>
<protein>
    <submittedName>
        <fullName evidence="2">Uncharacterized protein</fullName>
    </submittedName>
</protein>
<organism evidence="2 3">
    <name type="scientific">Thlaspi arvense</name>
    <name type="common">Field penny-cress</name>
    <dbReference type="NCBI Taxonomy" id="13288"/>
    <lineage>
        <taxon>Eukaryota</taxon>
        <taxon>Viridiplantae</taxon>
        <taxon>Streptophyta</taxon>
        <taxon>Embryophyta</taxon>
        <taxon>Tracheophyta</taxon>
        <taxon>Spermatophyta</taxon>
        <taxon>Magnoliopsida</taxon>
        <taxon>eudicotyledons</taxon>
        <taxon>Gunneridae</taxon>
        <taxon>Pentapetalae</taxon>
        <taxon>rosids</taxon>
        <taxon>malvids</taxon>
        <taxon>Brassicales</taxon>
        <taxon>Brassicaceae</taxon>
        <taxon>Thlaspideae</taxon>
        <taxon>Thlaspi</taxon>
    </lineage>
</organism>
<keyword evidence="1" id="KW-0812">Transmembrane</keyword>
<gene>
    <name evidence="2" type="ORF">TAV2_LOCUS19942</name>
</gene>
<evidence type="ECO:0000313" key="3">
    <source>
        <dbReference type="Proteomes" id="UP000836841"/>
    </source>
</evidence>
<accession>A0AAU9SPC2</accession>
<dbReference type="Proteomes" id="UP000836841">
    <property type="component" value="Chromosome 6"/>
</dbReference>
<feature type="transmembrane region" description="Helical" evidence="1">
    <location>
        <begin position="103"/>
        <end position="125"/>
    </location>
</feature>
<reference evidence="2 3" key="1">
    <citation type="submission" date="2022-03" db="EMBL/GenBank/DDBJ databases">
        <authorList>
            <person name="Nunn A."/>
            <person name="Chopra R."/>
            <person name="Nunn A."/>
            <person name="Contreras Garrido A."/>
        </authorList>
    </citation>
    <scope>NUCLEOTIDE SEQUENCE [LARGE SCALE GENOMIC DNA]</scope>
</reference>
<evidence type="ECO:0000256" key="1">
    <source>
        <dbReference type="SAM" id="Phobius"/>
    </source>
</evidence>
<keyword evidence="1" id="KW-1133">Transmembrane helix</keyword>
<name>A0AAU9SPC2_THLAR</name>
<keyword evidence="3" id="KW-1185">Reference proteome</keyword>
<dbReference type="AlphaFoldDB" id="A0AAU9SPC2"/>
<sequence length="128" mass="14632">MKVLSAQLLARRMKKFRLRLPSLFCFLQEPDAVQEEGRLSEFLLSGRCLWLVLRRKSRIGVRNAYSLGITGLAGLEDDFSCSVDELKFDSSAKYNASKEHEELLLHFLMMSWGEFVLVIALVIVLGKH</sequence>